<dbReference type="RefSeq" id="WP_120979077.1">
    <property type="nucleotide sequence ID" value="NZ_RBZM01000009.1"/>
</dbReference>
<evidence type="ECO:0000256" key="3">
    <source>
        <dbReference type="ARBA" id="ARBA00022801"/>
    </source>
</evidence>
<dbReference type="GO" id="GO:0016811">
    <property type="term" value="F:hydrolase activity, acting on carbon-nitrogen (but not peptide) bonds, in linear amides"/>
    <property type="evidence" value="ECO:0007669"/>
    <property type="project" value="TreeGrafter"/>
</dbReference>
<dbReference type="OrthoDB" id="9801445at2"/>
<gene>
    <name evidence="6" type="ORF">D7Z26_21525</name>
</gene>
<dbReference type="AlphaFoldDB" id="A0A494XLC4"/>
<dbReference type="PANTHER" id="PTHR35005:SF1">
    <property type="entry name" value="2-AMINO-5-FORMYLAMINO-6-RIBOSYLAMINOPYRIMIDIN-4(3H)-ONE 5'-MONOPHOSPHATE DEFORMYLASE"/>
    <property type="match status" value="1"/>
</dbReference>
<evidence type="ECO:0000313" key="7">
    <source>
        <dbReference type="Proteomes" id="UP000282076"/>
    </source>
</evidence>
<dbReference type="EMBL" id="RBZM01000009">
    <property type="protein sequence ID" value="RKP48939.1"/>
    <property type="molecule type" value="Genomic_DNA"/>
</dbReference>
<reference evidence="6 7" key="1">
    <citation type="submission" date="2018-10" db="EMBL/GenBank/DDBJ databases">
        <title>Cohnella sp. M2MS4P-1, whole genome shotgun sequence.</title>
        <authorList>
            <person name="Tuo L."/>
        </authorList>
    </citation>
    <scope>NUCLEOTIDE SEQUENCE [LARGE SCALE GENOMIC DNA]</scope>
    <source>
        <strain evidence="6 7">M2MS4P-1</strain>
    </source>
</reference>
<name>A0A494XLC4_9BACL</name>
<keyword evidence="4" id="KW-0862">Zinc</keyword>
<dbReference type="PANTHER" id="PTHR35005">
    <property type="entry name" value="3-DEHYDRO-SCYLLO-INOSOSE HYDROLASE"/>
    <property type="match status" value="1"/>
</dbReference>
<dbReference type="InterPro" id="IPR024087">
    <property type="entry name" value="Creatininase-like_sf"/>
</dbReference>
<evidence type="ECO:0000256" key="1">
    <source>
        <dbReference type="ARBA" id="ARBA00001947"/>
    </source>
</evidence>
<dbReference type="InterPro" id="IPR003785">
    <property type="entry name" value="Creatininase/forma_Hydrolase"/>
</dbReference>
<keyword evidence="2" id="KW-0479">Metal-binding</keyword>
<accession>A0A494XLC4</accession>
<sequence length="295" mass="33142">MTRNSGKPDKVLWSELLPWEFKRRLADCPLVYLPLGICEPHGQIAAFGLDTIKAEWLCENAAREAGGIVAPAMGYHVHESGYHARWLEDTVGECNPHMTGMPPHVFLHFFLYQLRAFANAGFKGIVVVSGHSGGNQFDLRRVAERFSIYASIPVFVASDPELVTGRYEGDHAGKYEISQLLYVRPDLVDFAKSDLHRFADAGGPLAIGDDAHQADPLLGRDIMEACLRKLIQEAESLKGRIGNDAATIPITYEEIEALWQELWQVRQDWITARPRDGQLPVSTRSQWKSYERLEV</sequence>
<organism evidence="6 7">
    <name type="scientific">Cohnella endophytica</name>
    <dbReference type="NCBI Taxonomy" id="2419778"/>
    <lineage>
        <taxon>Bacteria</taxon>
        <taxon>Bacillati</taxon>
        <taxon>Bacillota</taxon>
        <taxon>Bacilli</taxon>
        <taxon>Bacillales</taxon>
        <taxon>Paenibacillaceae</taxon>
        <taxon>Cohnella</taxon>
    </lineage>
</organism>
<keyword evidence="3" id="KW-0378">Hydrolase</keyword>
<evidence type="ECO:0000256" key="5">
    <source>
        <dbReference type="ARBA" id="ARBA00024029"/>
    </source>
</evidence>
<evidence type="ECO:0000256" key="4">
    <source>
        <dbReference type="ARBA" id="ARBA00022833"/>
    </source>
</evidence>
<keyword evidence="7" id="KW-1185">Reference proteome</keyword>
<dbReference type="Gene3D" id="3.40.50.10310">
    <property type="entry name" value="Creatininase"/>
    <property type="match status" value="1"/>
</dbReference>
<evidence type="ECO:0000256" key="2">
    <source>
        <dbReference type="ARBA" id="ARBA00022723"/>
    </source>
</evidence>
<dbReference type="Pfam" id="PF02633">
    <property type="entry name" value="Creatininase"/>
    <property type="match status" value="1"/>
</dbReference>
<dbReference type="GO" id="GO:0009231">
    <property type="term" value="P:riboflavin biosynthetic process"/>
    <property type="evidence" value="ECO:0007669"/>
    <property type="project" value="TreeGrafter"/>
</dbReference>
<comment type="cofactor">
    <cofactor evidence="1">
        <name>Zn(2+)</name>
        <dbReference type="ChEBI" id="CHEBI:29105"/>
    </cofactor>
</comment>
<comment type="caution">
    <text evidence="6">The sequence shown here is derived from an EMBL/GenBank/DDBJ whole genome shotgun (WGS) entry which is preliminary data.</text>
</comment>
<dbReference type="Proteomes" id="UP000282076">
    <property type="component" value="Unassembled WGS sequence"/>
</dbReference>
<protein>
    <submittedName>
        <fullName evidence="6">Creatininase family protein</fullName>
    </submittedName>
</protein>
<comment type="similarity">
    <text evidence="5">Belongs to the creatininase superfamily.</text>
</comment>
<dbReference type="SUPFAM" id="SSF102215">
    <property type="entry name" value="Creatininase"/>
    <property type="match status" value="1"/>
</dbReference>
<evidence type="ECO:0000313" key="6">
    <source>
        <dbReference type="EMBL" id="RKP48939.1"/>
    </source>
</evidence>
<proteinExistence type="inferred from homology"/>
<dbReference type="GO" id="GO:0046872">
    <property type="term" value="F:metal ion binding"/>
    <property type="evidence" value="ECO:0007669"/>
    <property type="project" value="UniProtKB-KW"/>
</dbReference>